<evidence type="ECO:0000256" key="1">
    <source>
        <dbReference type="ARBA" id="ARBA00004651"/>
    </source>
</evidence>
<dbReference type="SMART" id="SM00387">
    <property type="entry name" value="HATPase_c"/>
    <property type="match status" value="1"/>
</dbReference>
<organism evidence="10 11">
    <name type="scientific">Cohnella rhizosphaerae</name>
    <dbReference type="NCBI Taxonomy" id="1457232"/>
    <lineage>
        <taxon>Bacteria</taxon>
        <taxon>Bacillati</taxon>
        <taxon>Bacillota</taxon>
        <taxon>Bacilli</taxon>
        <taxon>Bacillales</taxon>
        <taxon>Paenibacillaceae</taxon>
        <taxon>Cohnella</taxon>
    </lineage>
</organism>
<proteinExistence type="predicted"/>
<dbReference type="AlphaFoldDB" id="A0A9X4L162"/>
<name>A0A9X4L162_9BACL</name>
<evidence type="ECO:0000256" key="8">
    <source>
        <dbReference type="SAM" id="Phobius"/>
    </source>
</evidence>
<feature type="coiled-coil region" evidence="7">
    <location>
        <begin position="371"/>
        <end position="398"/>
    </location>
</feature>
<dbReference type="InterPro" id="IPR003660">
    <property type="entry name" value="HAMP_dom"/>
</dbReference>
<dbReference type="PANTHER" id="PTHR34220:SF7">
    <property type="entry name" value="SENSOR HISTIDINE KINASE YPDA"/>
    <property type="match status" value="1"/>
</dbReference>
<dbReference type="InterPro" id="IPR003594">
    <property type="entry name" value="HATPase_dom"/>
</dbReference>
<gene>
    <name evidence="10" type="ORF">OMP40_37335</name>
</gene>
<dbReference type="Pfam" id="PF02518">
    <property type="entry name" value="HATPase_c"/>
    <property type="match status" value="1"/>
</dbReference>
<evidence type="ECO:0000256" key="3">
    <source>
        <dbReference type="ARBA" id="ARBA00022553"/>
    </source>
</evidence>
<dbReference type="Gene3D" id="3.30.565.10">
    <property type="entry name" value="Histidine kinase-like ATPase, C-terminal domain"/>
    <property type="match status" value="1"/>
</dbReference>
<keyword evidence="8" id="KW-1133">Transmembrane helix</keyword>
<dbReference type="InterPro" id="IPR050640">
    <property type="entry name" value="Bact_2-comp_sensor_kinase"/>
</dbReference>
<dbReference type="GO" id="GO:0000155">
    <property type="term" value="F:phosphorelay sensor kinase activity"/>
    <property type="evidence" value="ECO:0007669"/>
    <property type="project" value="InterPro"/>
</dbReference>
<keyword evidence="8" id="KW-0812">Transmembrane</keyword>
<protein>
    <submittedName>
        <fullName evidence="10">Histidine kinase</fullName>
    </submittedName>
</protein>
<dbReference type="Pfam" id="PF06580">
    <property type="entry name" value="His_kinase"/>
    <property type="match status" value="1"/>
</dbReference>
<evidence type="ECO:0000313" key="10">
    <source>
        <dbReference type="EMBL" id="MDG0814313.1"/>
    </source>
</evidence>
<reference evidence="10" key="1">
    <citation type="submission" date="2022-10" db="EMBL/GenBank/DDBJ databases">
        <title>Comparative genomic analysis of Cohnella hashimotonis sp. nov., isolated from the International Space Station.</title>
        <authorList>
            <person name="Simpson A."/>
            <person name="Venkateswaran K."/>
        </authorList>
    </citation>
    <scope>NUCLEOTIDE SEQUENCE</scope>
    <source>
        <strain evidence="10">DSM 28161</strain>
    </source>
</reference>
<dbReference type="PROSITE" id="PS50885">
    <property type="entry name" value="HAMP"/>
    <property type="match status" value="1"/>
</dbReference>
<evidence type="ECO:0000259" key="9">
    <source>
        <dbReference type="PROSITE" id="PS50885"/>
    </source>
</evidence>
<keyword evidence="4" id="KW-0808">Transferase</keyword>
<evidence type="ECO:0000256" key="2">
    <source>
        <dbReference type="ARBA" id="ARBA00022475"/>
    </source>
</evidence>
<keyword evidence="5 10" id="KW-0418">Kinase</keyword>
<evidence type="ECO:0000256" key="7">
    <source>
        <dbReference type="SAM" id="Coils"/>
    </source>
</evidence>
<evidence type="ECO:0000256" key="4">
    <source>
        <dbReference type="ARBA" id="ARBA00022679"/>
    </source>
</evidence>
<feature type="transmembrane region" description="Helical" evidence="8">
    <location>
        <begin position="300"/>
        <end position="322"/>
    </location>
</feature>
<dbReference type="SMART" id="SM00304">
    <property type="entry name" value="HAMP"/>
    <property type="match status" value="1"/>
</dbReference>
<dbReference type="Proteomes" id="UP001153404">
    <property type="component" value="Unassembled WGS sequence"/>
</dbReference>
<dbReference type="RefSeq" id="WP_277539153.1">
    <property type="nucleotide sequence ID" value="NZ_JAPDIA010000009.1"/>
</dbReference>
<dbReference type="EMBL" id="JAPDIA010000009">
    <property type="protein sequence ID" value="MDG0814313.1"/>
    <property type="molecule type" value="Genomic_DNA"/>
</dbReference>
<dbReference type="SUPFAM" id="SSF158472">
    <property type="entry name" value="HAMP domain-like"/>
    <property type="match status" value="1"/>
</dbReference>
<keyword evidence="2" id="KW-1003">Cell membrane</keyword>
<dbReference type="CDD" id="cd06225">
    <property type="entry name" value="HAMP"/>
    <property type="match status" value="1"/>
</dbReference>
<dbReference type="InterPro" id="IPR010559">
    <property type="entry name" value="Sig_transdc_His_kin_internal"/>
</dbReference>
<dbReference type="InterPro" id="IPR036890">
    <property type="entry name" value="HATPase_C_sf"/>
</dbReference>
<evidence type="ECO:0000256" key="6">
    <source>
        <dbReference type="ARBA" id="ARBA00023136"/>
    </source>
</evidence>
<feature type="domain" description="HAMP" evidence="9">
    <location>
        <begin position="324"/>
        <end position="376"/>
    </location>
</feature>
<feature type="transmembrane region" description="Helical" evidence="8">
    <location>
        <begin position="14"/>
        <end position="34"/>
    </location>
</feature>
<keyword evidence="3" id="KW-0597">Phosphoprotein</keyword>
<evidence type="ECO:0000256" key="5">
    <source>
        <dbReference type="ARBA" id="ARBA00022777"/>
    </source>
</evidence>
<comment type="caution">
    <text evidence="10">The sequence shown here is derived from an EMBL/GenBank/DDBJ whole genome shotgun (WGS) entry which is preliminary data.</text>
</comment>
<dbReference type="SUPFAM" id="SSF55874">
    <property type="entry name" value="ATPase domain of HSP90 chaperone/DNA topoisomerase II/histidine kinase"/>
    <property type="match status" value="1"/>
</dbReference>
<keyword evidence="11" id="KW-1185">Reference proteome</keyword>
<sequence>MKAWFRDLTLKRKLVLTFTLLIAVVVLLGGWMNYRIAKSRIERAETMLLLQNLKQTAALVDYNLDSYQRKTEIIFANSSFQETLASRYDDFSSLYDAYRNRIYSVLEPVLLDMTYSSTKIFTEGNELINVIIYSDNPSLPRETGIIRDLTAVDREPWVQALRAESSQMIWRGLYEENGERYISVSHTLKSFRTLEELGILTIMIPEVKLKKLLEENNENSEAALLLFDADGNSISGSRPELPAAEIEAVLHRMRETGSEVGRIRLPDGDYLVAATASRITGWQFTSVVPYHVVTGSLRGIALATATILIVSVLLCLGATVFISHLTTRRLIKITNKMNRVKEHGLEPLSVIAGKDEIGQLDGAFNRLITSLNGMTEERVRLERQKTTLQIDLLQLQINPHLLYNTLATIQWRAKQAGTADIQRVTESLIRFFKRFLNKGGGETTFGQELEMIREYTQILQFTYNMSFAVEIDVVPELLDVPALHLLLQPIVENAVVHGIRPSKRQGLLRIEGYRAVDGKVVFVVSDNGIGIDADIAAKINRNESLGRLKPGYGLSNVKKRIALVYGEGYGVSVQSGESGTSVIVTLPAAGGGEDS</sequence>
<dbReference type="GO" id="GO:0005886">
    <property type="term" value="C:plasma membrane"/>
    <property type="evidence" value="ECO:0007669"/>
    <property type="project" value="UniProtKB-SubCell"/>
</dbReference>
<keyword evidence="6 8" id="KW-0472">Membrane</keyword>
<keyword evidence="7" id="KW-0175">Coiled coil</keyword>
<accession>A0A9X4L162</accession>
<dbReference type="Gene3D" id="6.10.340.10">
    <property type="match status" value="1"/>
</dbReference>
<dbReference type="PANTHER" id="PTHR34220">
    <property type="entry name" value="SENSOR HISTIDINE KINASE YPDA"/>
    <property type="match status" value="1"/>
</dbReference>
<dbReference type="Pfam" id="PF00672">
    <property type="entry name" value="HAMP"/>
    <property type="match status" value="1"/>
</dbReference>
<comment type="subcellular location">
    <subcellularLocation>
        <location evidence="1">Cell membrane</location>
        <topology evidence="1">Multi-pass membrane protein</topology>
    </subcellularLocation>
</comment>
<evidence type="ECO:0000313" key="11">
    <source>
        <dbReference type="Proteomes" id="UP001153404"/>
    </source>
</evidence>